<protein>
    <submittedName>
        <fullName evidence="2">Uncharacterized protein</fullName>
    </submittedName>
</protein>
<evidence type="ECO:0000256" key="1">
    <source>
        <dbReference type="SAM" id="MobiDB-lite"/>
    </source>
</evidence>
<sequence length="129" mass="13841">MPSDGAVAEPAAVAPGTTSASAPEPARMARAASAASGAAEERDDESMGVSDPMVFNAPAIRHAPKFKGSTKNEQFMREYNQYLEQVAALQTTTTKPLVMPVSACIDHYAKKRIAMWEMHKPADFVTKAE</sequence>
<name>A0A418AMA7_9STRA</name>
<accession>A0A418AMA7</accession>
<organism evidence="2 3">
    <name type="scientific">Aphanomyces invadans</name>
    <dbReference type="NCBI Taxonomy" id="157072"/>
    <lineage>
        <taxon>Eukaryota</taxon>
        <taxon>Sar</taxon>
        <taxon>Stramenopiles</taxon>
        <taxon>Oomycota</taxon>
        <taxon>Saprolegniomycetes</taxon>
        <taxon>Saprolegniales</taxon>
        <taxon>Verrucalvaceae</taxon>
        <taxon>Aphanomyces</taxon>
    </lineage>
</organism>
<gene>
    <name evidence="2" type="ORF">DYB32_008085</name>
</gene>
<proteinExistence type="predicted"/>
<dbReference type="VEuPathDB" id="FungiDB:H310_13370"/>
<evidence type="ECO:0000313" key="2">
    <source>
        <dbReference type="EMBL" id="RHY25803.1"/>
    </source>
</evidence>
<feature type="region of interest" description="Disordered" evidence="1">
    <location>
        <begin position="1"/>
        <end position="52"/>
    </location>
</feature>
<evidence type="ECO:0000313" key="3">
    <source>
        <dbReference type="Proteomes" id="UP000285060"/>
    </source>
</evidence>
<comment type="caution">
    <text evidence="2">The sequence shown here is derived from an EMBL/GenBank/DDBJ whole genome shotgun (WGS) entry which is preliminary data.</text>
</comment>
<dbReference type="EMBL" id="QUSY01001183">
    <property type="protein sequence ID" value="RHY25803.1"/>
    <property type="molecule type" value="Genomic_DNA"/>
</dbReference>
<keyword evidence="3" id="KW-1185">Reference proteome</keyword>
<dbReference type="AlphaFoldDB" id="A0A418AMA7"/>
<dbReference type="Proteomes" id="UP000285060">
    <property type="component" value="Unassembled WGS sequence"/>
</dbReference>
<feature type="compositionally biased region" description="Low complexity" evidence="1">
    <location>
        <begin position="1"/>
        <end position="38"/>
    </location>
</feature>
<reference evidence="2 3" key="1">
    <citation type="submission" date="2018-08" db="EMBL/GenBank/DDBJ databases">
        <title>Aphanomyces genome sequencing and annotation.</title>
        <authorList>
            <person name="Minardi D."/>
            <person name="Oidtmann B."/>
            <person name="Van Der Giezen M."/>
            <person name="Studholme D.J."/>
        </authorList>
    </citation>
    <scope>NUCLEOTIDE SEQUENCE [LARGE SCALE GENOMIC DNA]</scope>
    <source>
        <strain evidence="2 3">NJM0002</strain>
    </source>
</reference>